<reference evidence="2 3" key="1">
    <citation type="journal article" date="2019" name="Sci. Rep.">
        <title>A high-quality genome of Eragrostis curvula grass provides insights into Poaceae evolution and supports new strategies to enhance forage quality.</title>
        <authorList>
            <person name="Carballo J."/>
            <person name="Santos B.A.C.M."/>
            <person name="Zappacosta D."/>
            <person name="Garbus I."/>
            <person name="Selva J.P."/>
            <person name="Gallo C.A."/>
            <person name="Diaz A."/>
            <person name="Albertini E."/>
            <person name="Caccamo M."/>
            <person name="Echenique V."/>
        </authorList>
    </citation>
    <scope>NUCLEOTIDE SEQUENCE [LARGE SCALE GENOMIC DNA]</scope>
    <source>
        <strain evidence="3">cv. Victoria</strain>
        <tissue evidence="2">Leaf</tissue>
    </source>
</reference>
<name>A0A5J9T8X5_9POAL</name>
<proteinExistence type="predicted"/>
<feature type="non-terminal residue" evidence="2">
    <location>
        <position position="1"/>
    </location>
</feature>
<evidence type="ECO:0000313" key="2">
    <source>
        <dbReference type="EMBL" id="TVU07754.1"/>
    </source>
</evidence>
<accession>A0A5J9T8X5</accession>
<feature type="compositionally biased region" description="Basic residues" evidence="1">
    <location>
        <begin position="1"/>
        <end position="16"/>
    </location>
</feature>
<evidence type="ECO:0000313" key="3">
    <source>
        <dbReference type="Proteomes" id="UP000324897"/>
    </source>
</evidence>
<protein>
    <submittedName>
        <fullName evidence="2">Uncharacterized protein</fullName>
    </submittedName>
</protein>
<sequence>MAMRRRALRQRSRKVKQISLPDDASTEEQDRRCGDVHAVMPAIFKSRLQGSLFCSYGLR</sequence>
<organism evidence="2 3">
    <name type="scientific">Eragrostis curvula</name>
    <name type="common">weeping love grass</name>
    <dbReference type="NCBI Taxonomy" id="38414"/>
    <lineage>
        <taxon>Eukaryota</taxon>
        <taxon>Viridiplantae</taxon>
        <taxon>Streptophyta</taxon>
        <taxon>Embryophyta</taxon>
        <taxon>Tracheophyta</taxon>
        <taxon>Spermatophyta</taxon>
        <taxon>Magnoliopsida</taxon>
        <taxon>Liliopsida</taxon>
        <taxon>Poales</taxon>
        <taxon>Poaceae</taxon>
        <taxon>PACMAD clade</taxon>
        <taxon>Chloridoideae</taxon>
        <taxon>Eragrostideae</taxon>
        <taxon>Eragrostidinae</taxon>
        <taxon>Eragrostis</taxon>
    </lineage>
</organism>
<evidence type="ECO:0000256" key="1">
    <source>
        <dbReference type="SAM" id="MobiDB-lite"/>
    </source>
</evidence>
<dbReference type="AlphaFoldDB" id="A0A5J9T8X5"/>
<comment type="caution">
    <text evidence="2">The sequence shown here is derived from an EMBL/GenBank/DDBJ whole genome shotgun (WGS) entry which is preliminary data.</text>
</comment>
<dbReference type="Gramene" id="TVU07754">
    <property type="protein sequence ID" value="TVU07754"/>
    <property type="gene ID" value="EJB05_41123"/>
</dbReference>
<dbReference type="Proteomes" id="UP000324897">
    <property type="component" value="Chromosome 3"/>
</dbReference>
<keyword evidence="3" id="KW-1185">Reference proteome</keyword>
<dbReference type="EMBL" id="RWGY01000039">
    <property type="protein sequence ID" value="TVU07754.1"/>
    <property type="molecule type" value="Genomic_DNA"/>
</dbReference>
<gene>
    <name evidence="2" type="ORF">EJB05_41123</name>
</gene>
<feature type="region of interest" description="Disordered" evidence="1">
    <location>
        <begin position="1"/>
        <end position="32"/>
    </location>
</feature>